<dbReference type="AlphaFoldDB" id="A0A8K0J268"/>
<gene>
    <name evidence="2" type="ORF">E4U42_006571</name>
</gene>
<name>A0A8K0J268_9HYPO</name>
<evidence type="ECO:0000256" key="1">
    <source>
        <dbReference type="SAM" id="MobiDB-lite"/>
    </source>
</evidence>
<proteinExistence type="predicted"/>
<dbReference type="EMBL" id="SRPY01000682">
    <property type="protein sequence ID" value="KAG5919246.1"/>
    <property type="molecule type" value="Genomic_DNA"/>
</dbReference>
<dbReference type="NCBIfam" id="TIGR01571">
    <property type="entry name" value="A_thal_Cys_rich"/>
    <property type="match status" value="1"/>
</dbReference>
<dbReference type="Proteomes" id="UP000811619">
    <property type="component" value="Unassembled WGS sequence"/>
</dbReference>
<feature type="compositionally biased region" description="Low complexity" evidence="1">
    <location>
        <begin position="154"/>
        <end position="165"/>
    </location>
</feature>
<dbReference type="PANTHER" id="PTHR15907">
    <property type="entry name" value="DUF614 FAMILY PROTEIN-RELATED"/>
    <property type="match status" value="1"/>
</dbReference>
<dbReference type="Pfam" id="PF04749">
    <property type="entry name" value="PLAC8"/>
    <property type="match status" value="1"/>
</dbReference>
<reference evidence="2" key="1">
    <citation type="journal article" date="2020" name="bioRxiv">
        <title>Whole genome comparisons of ergot fungi reveals the divergence and evolution of species within the genus Claviceps are the result of varying mechanisms driving genome evolution and host range expansion.</title>
        <authorList>
            <person name="Wyka S.A."/>
            <person name="Mondo S.J."/>
            <person name="Liu M."/>
            <person name="Dettman J."/>
            <person name="Nalam V."/>
            <person name="Broders K.D."/>
        </authorList>
    </citation>
    <scope>NUCLEOTIDE SEQUENCE</scope>
    <source>
        <strain evidence="2">CCC 489</strain>
    </source>
</reference>
<accession>A0A8K0J268</accession>
<protein>
    <submittedName>
        <fullName evidence="2">Uncharacterized protein</fullName>
    </submittedName>
</protein>
<keyword evidence="3" id="KW-1185">Reference proteome</keyword>
<dbReference type="OrthoDB" id="1045822at2759"/>
<evidence type="ECO:0000313" key="2">
    <source>
        <dbReference type="EMBL" id="KAG5919246.1"/>
    </source>
</evidence>
<evidence type="ECO:0000313" key="3">
    <source>
        <dbReference type="Proteomes" id="UP000811619"/>
    </source>
</evidence>
<comment type="caution">
    <text evidence="2">The sequence shown here is derived from an EMBL/GenBank/DDBJ whole genome shotgun (WGS) entry which is preliminary data.</text>
</comment>
<sequence length="180" mass="19237">MEHTDQQAGHAGGGVGGEKWQVGLFDCFGDAGASLMGCCLPCVLHGRTMDRMEDPSLESHKAFNGECAIWCGIQCLTGFAWVFTMIRRGDIRQRYGIEGSACSDCCTSFCCLCCALVQQDREVALRAGHHAPVTEAYRGEKGMQMPPGPPAPAPQQQQQQGLQPAFAEGKPVAHGPQGPV</sequence>
<feature type="region of interest" description="Disordered" evidence="1">
    <location>
        <begin position="139"/>
        <end position="180"/>
    </location>
</feature>
<dbReference type="InterPro" id="IPR006461">
    <property type="entry name" value="PLAC_motif_containing"/>
</dbReference>
<organism evidence="2 3">
    <name type="scientific">Claviceps africana</name>
    <dbReference type="NCBI Taxonomy" id="83212"/>
    <lineage>
        <taxon>Eukaryota</taxon>
        <taxon>Fungi</taxon>
        <taxon>Dikarya</taxon>
        <taxon>Ascomycota</taxon>
        <taxon>Pezizomycotina</taxon>
        <taxon>Sordariomycetes</taxon>
        <taxon>Hypocreomycetidae</taxon>
        <taxon>Hypocreales</taxon>
        <taxon>Clavicipitaceae</taxon>
        <taxon>Claviceps</taxon>
    </lineage>
</organism>